<reference evidence="3 4" key="1">
    <citation type="submission" date="2023-03" db="EMBL/GenBank/DDBJ databases">
        <title>Mating type loci evolution in Malassezia.</title>
        <authorList>
            <person name="Coelho M.A."/>
        </authorList>
    </citation>
    <scope>NUCLEOTIDE SEQUENCE [LARGE SCALE GENOMIC DNA]</scope>
    <source>
        <strain evidence="3 4">CBS 13387</strain>
    </source>
</reference>
<dbReference type="InterPro" id="IPR039191">
    <property type="entry name" value="Nopp140-like"/>
</dbReference>
<accession>A0AAJ5Z3P2</accession>
<dbReference type="GO" id="GO:0005730">
    <property type="term" value="C:nucleolus"/>
    <property type="evidence" value="ECO:0007669"/>
    <property type="project" value="InterPro"/>
</dbReference>
<dbReference type="AlphaFoldDB" id="A0AAJ5Z3P2"/>
<feature type="compositionally biased region" description="Basic and acidic residues" evidence="1">
    <location>
        <begin position="168"/>
        <end position="183"/>
    </location>
</feature>
<feature type="region of interest" description="Disordered" evidence="1">
    <location>
        <begin position="221"/>
        <end position="249"/>
    </location>
</feature>
<gene>
    <name evidence="3" type="primary">SRP40</name>
    <name evidence="3" type="ORF">MARU1_003316</name>
</gene>
<name>A0AAJ5Z3P2_9BASI</name>
<proteinExistence type="predicted"/>
<feature type="domain" description="Srp40 C-terminal" evidence="2">
    <location>
        <begin position="172"/>
        <end position="244"/>
    </location>
</feature>
<evidence type="ECO:0000313" key="3">
    <source>
        <dbReference type="EMBL" id="WFD17267.1"/>
    </source>
</evidence>
<sequence length="249" mass="27668">MTDSLAPEASSSVSLSAETVTLVHAFLHTHVPKLAAKLAAKFPNLSLEEQTRNAEARSNALVSTVHSALQVKGSDIYNSFSEDMHVEEDRVKERKVPKASHGQESASKKKSKSKEKQPKDQIAKEEEEEKKPMGNPPVQEPEASDAERTQDVNMDEIPSPPKKSKGPKQGERFQRVRSDKVEFQDDRLRDMSYDAKSGAGDWGARANADLIVTRGKSFTKEKNKKKRGSYRGGVIDQGSHSIKFTYDDE</sequence>
<evidence type="ECO:0000259" key="2">
    <source>
        <dbReference type="Pfam" id="PF05022"/>
    </source>
</evidence>
<dbReference type="InterPro" id="IPR007718">
    <property type="entry name" value="Srp40_C"/>
</dbReference>
<dbReference type="Pfam" id="PF05022">
    <property type="entry name" value="SRP40_C"/>
    <property type="match status" value="1"/>
</dbReference>
<feature type="region of interest" description="Disordered" evidence="1">
    <location>
        <begin position="88"/>
        <end position="183"/>
    </location>
</feature>
<keyword evidence="4" id="KW-1185">Reference proteome</keyword>
<organism evidence="3 4">
    <name type="scientific">Malassezia arunalokei</name>
    <dbReference type="NCBI Taxonomy" id="1514897"/>
    <lineage>
        <taxon>Eukaryota</taxon>
        <taxon>Fungi</taxon>
        <taxon>Dikarya</taxon>
        <taxon>Basidiomycota</taxon>
        <taxon>Ustilaginomycotina</taxon>
        <taxon>Malasseziomycetes</taxon>
        <taxon>Malasseziales</taxon>
        <taxon>Malasseziaceae</taxon>
        <taxon>Malassezia</taxon>
    </lineage>
</organism>
<dbReference type="EMBL" id="CP119922">
    <property type="protein sequence ID" value="WFD17267.1"/>
    <property type="molecule type" value="Genomic_DNA"/>
</dbReference>
<evidence type="ECO:0000256" key="1">
    <source>
        <dbReference type="SAM" id="MobiDB-lite"/>
    </source>
</evidence>
<feature type="compositionally biased region" description="Basic and acidic residues" evidence="1">
    <location>
        <begin position="114"/>
        <end position="132"/>
    </location>
</feature>
<protein>
    <submittedName>
        <fullName evidence="3">Jun-like transcription factor</fullName>
    </submittedName>
</protein>
<evidence type="ECO:0000313" key="4">
    <source>
        <dbReference type="Proteomes" id="UP001217582"/>
    </source>
</evidence>
<dbReference type="PANTHER" id="PTHR23216">
    <property type="entry name" value="NUCLEOLAR AND COILED-BODY PHOSPHOPROTEIN 1"/>
    <property type="match status" value="1"/>
</dbReference>
<dbReference type="Proteomes" id="UP001217582">
    <property type="component" value="Chromosome 7"/>
</dbReference>
<dbReference type="PANTHER" id="PTHR23216:SF1">
    <property type="entry name" value="NUCLEOLAR AND COILED-BODY PHOSPHOPROTEIN 1"/>
    <property type="match status" value="1"/>
</dbReference>